<dbReference type="EMBL" id="CM018046">
    <property type="protein sequence ID" value="KAA8526193.1"/>
    <property type="molecule type" value="Genomic_DNA"/>
</dbReference>
<dbReference type="Proteomes" id="UP000325577">
    <property type="component" value="Linkage Group LG3"/>
</dbReference>
<evidence type="ECO:0000313" key="3">
    <source>
        <dbReference type="Proteomes" id="UP000325577"/>
    </source>
</evidence>
<feature type="region of interest" description="Disordered" evidence="1">
    <location>
        <begin position="42"/>
        <end position="70"/>
    </location>
</feature>
<organism evidence="2 3">
    <name type="scientific">Nyssa sinensis</name>
    <dbReference type="NCBI Taxonomy" id="561372"/>
    <lineage>
        <taxon>Eukaryota</taxon>
        <taxon>Viridiplantae</taxon>
        <taxon>Streptophyta</taxon>
        <taxon>Embryophyta</taxon>
        <taxon>Tracheophyta</taxon>
        <taxon>Spermatophyta</taxon>
        <taxon>Magnoliopsida</taxon>
        <taxon>eudicotyledons</taxon>
        <taxon>Gunneridae</taxon>
        <taxon>Pentapetalae</taxon>
        <taxon>asterids</taxon>
        <taxon>Cornales</taxon>
        <taxon>Nyssaceae</taxon>
        <taxon>Nyssa</taxon>
    </lineage>
</organism>
<proteinExistence type="predicted"/>
<reference evidence="2 3" key="1">
    <citation type="submission" date="2019-09" db="EMBL/GenBank/DDBJ databases">
        <title>A chromosome-level genome assembly of the Chinese tupelo Nyssa sinensis.</title>
        <authorList>
            <person name="Yang X."/>
            <person name="Kang M."/>
            <person name="Yang Y."/>
            <person name="Xiong H."/>
            <person name="Wang M."/>
            <person name="Zhang Z."/>
            <person name="Wang Z."/>
            <person name="Wu H."/>
            <person name="Ma T."/>
            <person name="Liu J."/>
            <person name="Xi Z."/>
        </authorList>
    </citation>
    <scope>NUCLEOTIDE SEQUENCE [LARGE SCALE GENOMIC DNA]</scope>
    <source>
        <strain evidence="2">J267</strain>
        <tissue evidence="2">Leaf</tissue>
    </source>
</reference>
<evidence type="ECO:0000256" key="1">
    <source>
        <dbReference type="SAM" id="MobiDB-lite"/>
    </source>
</evidence>
<protein>
    <submittedName>
        <fullName evidence="2">Uncharacterized protein</fullName>
    </submittedName>
</protein>
<gene>
    <name evidence="2" type="ORF">F0562_008068</name>
</gene>
<sequence length="70" mass="7908">MASEMPDNSQSLVDIDEFEGLEVTEIDGALLRDLLEELEEEEAKNVTVESSEFYDGEGDETAYGFLWQDN</sequence>
<dbReference type="AlphaFoldDB" id="A0A5J5A5Q6"/>
<name>A0A5J5A5Q6_9ASTE</name>
<evidence type="ECO:0000313" key="2">
    <source>
        <dbReference type="EMBL" id="KAA8526193.1"/>
    </source>
</evidence>
<accession>A0A5J5A5Q6</accession>
<dbReference type="OrthoDB" id="260824at2759"/>
<keyword evidence="3" id="KW-1185">Reference proteome</keyword>